<dbReference type="InterPro" id="IPR056953">
    <property type="entry name" value="CUT_N"/>
</dbReference>
<feature type="chain" id="PRO_5033229770" evidence="8">
    <location>
        <begin position="22"/>
        <end position="450"/>
    </location>
</feature>
<dbReference type="STRING" id="318479.A0A0N4U628"/>
<dbReference type="PANTHER" id="PTHR22907:SF24">
    <property type="entry name" value="ZP DOMAIN-CONTAINING PROTEIN"/>
    <property type="match status" value="1"/>
</dbReference>
<proteinExistence type="predicted"/>
<evidence type="ECO:0000313" key="11">
    <source>
        <dbReference type="Proteomes" id="UP000038040"/>
    </source>
</evidence>
<dbReference type="AlphaFoldDB" id="A0A0N4U628"/>
<keyword evidence="5 8" id="KW-0732">Signal</keyword>
<keyword evidence="4" id="KW-0812">Transmembrane</keyword>
<evidence type="ECO:0000256" key="8">
    <source>
        <dbReference type="SAM" id="SignalP"/>
    </source>
</evidence>
<dbReference type="Proteomes" id="UP000274756">
    <property type="component" value="Unassembled WGS sequence"/>
</dbReference>
<keyword evidence="7" id="KW-0472">Membrane</keyword>
<evidence type="ECO:0000256" key="6">
    <source>
        <dbReference type="ARBA" id="ARBA00022989"/>
    </source>
</evidence>
<dbReference type="GO" id="GO:0005886">
    <property type="term" value="C:plasma membrane"/>
    <property type="evidence" value="ECO:0007669"/>
    <property type="project" value="UniProtKB-SubCell"/>
</dbReference>
<reference evidence="13" key="1">
    <citation type="submission" date="2016-04" db="UniProtKB">
        <authorList>
            <consortium name="WormBaseParasite"/>
        </authorList>
    </citation>
    <scope>IDENTIFICATION</scope>
</reference>
<evidence type="ECO:0000313" key="13">
    <source>
        <dbReference type="WBParaSite" id="DME_0000234801-mRNA-1"/>
    </source>
</evidence>
<dbReference type="WBParaSite" id="DME_0000234801-mRNA-1">
    <property type="protein sequence ID" value="DME_0000234801-mRNA-1"/>
    <property type="gene ID" value="DME_0000234801"/>
</dbReference>
<gene>
    <name evidence="10" type="ORF">DME_LOCUS6708</name>
</gene>
<evidence type="ECO:0000313" key="10">
    <source>
        <dbReference type="EMBL" id="VDN56735.1"/>
    </source>
</evidence>
<dbReference type="OrthoDB" id="6139674at2759"/>
<evidence type="ECO:0000256" key="3">
    <source>
        <dbReference type="ARBA" id="ARBA00022475"/>
    </source>
</evidence>
<accession>A0A0N4U628</accession>
<dbReference type="Pfam" id="PF25301">
    <property type="entry name" value="CUT_C"/>
    <property type="match status" value="1"/>
</dbReference>
<dbReference type="PANTHER" id="PTHR22907">
    <property type="entry name" value="GH04558P"/>
    <property type="match status" value="1"/>
</dbReference>
<comment type="subcellular location">
    <subcellularLocation>
        <location evidence="1">Cell membrane</location>
        <topology evidence="1">Single-pass type I membrane protein</topology>
    </subcellularLocation>
</comment>
<evidence type="ECO:0000256" key="1">
    <source>
        <dbReference type="ARBA" id="ARBA00004251"/>
    </source>
</evidence>
<evidence type="ECO:0000256" key="7">
    <source>
        <dbReference type="ARBA" id="ARBA00023136"/>
    </source>
</evidence>
<keyword evidence="3" id="KW-1003">Cell membrane</keyword>
<keyword evidence="2" id="KW-0193">Cuticle</keyword>
<feature type="signal peptide" evidence="8">
    <location>
        <begin position="1"/>
        <end position="21"/>
    </location>
</feature>
<dbReference type="InterPro" id="IPR051962">
    <property type="entry name" value="Cuticlin"/>
</dbReference>
<evidence type="ECO:0000256" key="2">
    <source>
        <dbReference type="ARBA" id="ARBA00022460"/>
    </source>
</evidence>
<organism evidence="11 13">
    <name type="scientific">Dracunculus medinensis</name>
    <name type="common">Guinea worm</name>
    <dbReference type="NCBI Taxonomy" id="318479"/>
    <lineage>
        <taxon>Eukaryota</taxon>
        <taxon>Metazoa</taxon>
        <taxon>Ecdysozoa</taxon>
        <taxon>Nematoda</taxon>
        <taxon>Chromadorea</taxon>
        <taxon>Rhabditida</taxon>
        <taxon>Spirurina</taxon>
        <taxon>Dracunculoidea</taxon>
        <taxon>Dracunculidae</taxon>
        <taxon>Dracunculus</taxon>
    </lineage>
</organism>
<dbReference type="GO" id="GO:0042302">
    <property type="term" value="F:structural constituent of cuticle"/>
    <property type="evidence" value="ECO:0007669"/>
    <property type="project" value="UniProtKB-KW"/>
</dbReference>
<dbReference type="Pfam" id="PF25057">
    <property type="entry name" value="CUT_N"/>
    <property type="match status" value="1"/>
</dbReference>
<evidence type="ECO:0000256" key="4">
    <source>
        <dbReference type="ARBA" id="ARBA00022692"/>
    </source>
</evidence>
<dbReference type="InterPro" id="IPR001507">
    <property type="entry name" value="ZP_dom"/>
</dbReference>
<reference evidence="10 12" key="2">
    <citation type="submission" date="2018-11" db="EMBL/GenBank/DDBJ databases">
        <authorList>
            <consortium name="Pathogen Informatics"/>
        </authorList>
    </citation>
    <scope>NUCLEOTIDE SEQUENCE [LARGE SCALE GENOMIC DNA]</scope>
</reference>
<name>A0A0N4U628_DRAME</name>
<dbReference type="PROSITE" id="PS51034">
    <property type="entry name" value="ZP_2"/>
    <property type="match status" value="1"/>
</dbReference>
<dbReference type="InterPro" id="IPR057475">
    <property type="entry name" value="CUT_C"/>
</dbReference>
<evidence type="ECO:0000259" key="9">
    <source>
        <dbReference type="PROSITE" id="PS51034"/>
    </source>
</evidence>
<feature type="domain" description="ZP" evidence="9">
    <location>
        <begin position="35"/>
        <end position="283"/>
    </location>
</feature>
<dbReference type="Proteomes" id="UP000038040">
    <property type="component" value="Unplaced"/>
</dbReference>
<keyword evidence="6" id="KW-1133">Transmembrane helix</keyword>
<evidence type="ECO:0000256" key="5">
    <source>
        <dbReference type="ARBA" id="ARBA00022729"/>
    </source>
</evidence>
<keyword evidence="12" id="KW-1185">Reference proteome</keyword>
<dbReference type="SMART" id="SM00241">
    <property type="entry name" value="ZP"/>
    <property type="match status" value="1"/>
</dbReference>
<sequence>MSYLLFRYFILLLIIFKVTSAVTIDNEIIGDPDIECLDEQIRIFITTKKIFAGRIYAKGKADNPDCSRDDYAPQRTRKPHMVLRFGTCGMKSLRSVDPRGMYYGITLVVSFHTMFITKVDQAFHVKCFFEEASRGLTVELGVSMIATTEVEARHSIPGCIYSIHSSSVGEIDSGRPAGKPIRFARIGDRILHQWHCDDQMFGVLINNCYVTDGFGKRADVVDSKGCSIDPILMTRIRYSPDLQRAYAESQVFKFADKPGVWFFCQIQMCMKKAGMCEGVTVNGNSQIRIKNNFNDPSLIFEVDEHYEPQRRSKMPRILSTDAFENGLNFQFHPNFPFNLKISDSDLTLPPNLSDLLANLPDDINADSLQKMFRDSVESRRTLLQNFDFLMNGISWNSNRMADIPLDEKVPVEQNVSPMIGGQLIIYDIDEEPPKSSLKRSDNGLFFFGKK</sequence>
<dbReference type="EMBL" id="UYYG01001156">
    <property type="protein sequence ID" value="VDN56735.1"/>
    <property type="molecule type" value="Genomic_DNA"/>
</dbReference>
<evidence type="ECO:0000313" key="12">
    <source>
        <dbReference type="Proteomes" id="UP000274756"/>
    </source>
</evidence>
<protein>
    <submittedName>
        <fullName evidence="13">ZP domain-containing protein</fullName>
    </submittedName>
</protein>